<protein>
    <submittedName>
        <fullName evidence="2">Heavy-metal resistance protein</fullName>
    </submittedName>
</protein>
<evidence type="ECO:0000313" key="2">
    <source>
        <dbReference type="EMBL" id="PSL19656.1"/>
    </source>
</evidence>
<dbReference type="Proteomes" id="UP000240418">
    <property type="component" value="Unassembled WGS sequence"/>
</dbReference>
<accession>A0A2P8FD44</accession>
<proteinExistence type="predicted"/>
<feature type="transmembrane region" description="Helical" evidence="1">
    <location>
        <begin position="17"/>
        <end position="38"/>
    </location>
</feature>
<dbReference type="AlphaFoldDB" id="A0A2P8FD44"/>
<keyword evidence="1" id="KW-1133">Transmembrane helix</keyword>
<gene>
    <name evidence="2" type="ORF">CLV88_10578</name>
</gene>
<name>A0A2P8FD44_9RHOB</name>
<organism evidence="2 3">
    <name type="scientific">Shimia abyssi</name>
    <dbReference type="NCBI Taxonomy" id="1662395"/>
    <lineage>
        <taxon>Bacteria</taxon>
        <taxon>Pseudomonadati</taxon>
        <taxon>Pseudomonadota</taxon>
        <taxon>Alphaproteobacteria</taxon>
        <taxon>Rhodobacterales</taxon>
        <taxon>Roseobacteraceae</taxon>
    </lineage>
</organism>
<sequence length="165" mass="18857">MSEQGTQKPKMRLGLRLLLIGSLAINLVVVGIVGGAVIGHLKDDGKKRPHDRFGSPYVRALSFEDKRKVGRSIREAYRSAEIDRAAEGRSYARVVDLLRSSPLDQDALQNEVKRQEAHGHERRDVAQRIWIERVVNMTDTERLEYADRLEDTLKRGGRKDKEKRD</sequence>
<dbReference type="Pfam" id="PF13801">
    <property type="entry name" value="Metal_resist"/>
    <property type="match status" value="1"/>
</dbReference>
<dbReference type="OrthoDB" id="7688532at2"/>
<keyword evidence="3" id="KW-1185">Reference proteome</keyword>
<dbReference type="EMBL" id="PYGJ01000005">
    <property type="protein sequence ID" value="PSL19656.1"/>
    <property type="molecule type" value="Genomic_DNA"/>
</dbReference>
<dbReference type="InterPro" id="IPR025961">
    <property type="entry name" value="Metal_resist"/>
</dbReference>
<keyword evidence="1" id="KW-0812">Transmembrane</keyword>
<evidence type="ECO:0000313" key="3">
    <source>
        <dbReference type="Proteomes" id="UP000240418"/>
    </source>
</evidence>
<comment type="caution">
    <text evidence="2">The sequence shown here is derived from an EMBL/GenBank/DDBJ whole genome shotgun (WGS) entry which is preliminary data.</text>
</comment>
<evidence type="ECO:0000256" key="1">
    <source>
        <dbReference type="SAM" id="Phobius"/>
    </source>
</evidence>
<keyword evidence="1" id="KW-0472">Membrane</keyword>
<dbReference type="RefSeq" id="WP_106608318.1">
    <property type="nucleotide sequence ID" value="NZ_PYGJ01000005.1"/>
</dbReference>
<reference evidence="2 3" key="1">
    <citation type="submission" date="2018-03" db="EMBL/GenBank/DDBJ databases">
        <title>Genomic Encyclopedia of Archaeal and Bacterial Type Strains, Phase II (KMG-II): from individual species to whole genera.</title>
        <authorList>
            <person name="Goeker M."/>
        </authorList>
    </citation>
    <scope>NUCLEOTIDE SEQUENCE [LARGE SCALE GENOMIC DNA]</scope>
    <source>
        <strain evidence="2 3">DSM 100673</strain>
    </source>
</reference>